<dbReference type="AlphaFoldDB" id="A0A7J7HIF2"/>
<name>A0A7J7HIF2_CAMSI</name>
<dbReference type="EC" id="3.1.1.11" evidence="3"/>
<keyword evidence="5" id="KW-0063">Aspartyl esterase</keyword>
<organism evidence="9 10">
    <name type="scientific">Camellia sinensis</name>
    <name type="common">Tea plant</name>
    <name type="synonym">Thea sinensis</name>
    <dbReference type="NCBI Taxonomy" id="4442"/>
    <lineage>
        <taxon>Eukaryota</taxon>
        <taxon>Viridiplantae</taxon>
        <taxon>Streptophyta</taxon>
        <taxon>Embryophyta</taxon>
        <taxon>Tracheophyta</taxon>
        <taxon>Spermatophyta</taxon>
        <taxon>Magnoliopsida</taxon>
        <taxon>eudicotyledons</taxon>
        <taxon>Gunneridae</taxon>
        <taxon>Pentapetalae</taxon>
        <taxon>asterids</taxon>
        <taxon>Ericales</taxon>
        <taxon>Theaceae</taxon>
        <taxon>Camellia</taxon>
    </lineage>
</organism>
<dbReference type="Pfam" id="PF01095">
    <property type="entry name" value="Pectinesterase"/>
    <property type="match status" value="2"/>
</dbReference>
<dbReference type="InterPro" id="IPR011050">
    <property type="entry name" value="Pectin_lyase_fold/virulence"/>
</dbReference>
<feature type="domain" description="Pectinesterase catalytic" evidence="8">
    <location>
        <begin position="40"/>
        <end position="133"/>
    </location>
</feature>
<dbReference type="InterPro" id="IPR000070">
    <property type="entry name" value="Pectinesterase_cat"/>
</dbReference>
<gene>
    <name evidence="9" type="ORF">HYC85_010111</name>
</gene>
<evidence type="ECO:0000256" key="7">
    <source>
        <dbReference type="SAM" id="SignalP"/>
    </source>
</evidence>
<evidence type="ECO:0000256" key="4">
    <source>
        <dbReference type="ARBA" id="ARBA00022801"/>
    </source>
</evidence>
<dbReference type="GO" id="GO:0042545">
    <property type="term" value="P:cell wall modification"/>
    <property type="evidence" value="ECO:0007669"/>
    <property type="project" value="InterPro"/>
</dbReference>
<feature type="chain" id="PRO_5029910671" description="pectinesterase" evidence="7">
    <location>
        <begin position="24"/>
        <end position="340"/>
    </location>
</feature>
<evidence type="ECO:0000256" key="3">
    <source>
        <dbReference type="ARBA" id="ARBA00013229"/>
    </source>
</evidence>
<keyword evidence="4" id="KW-0378">Hydrolase</keyword>
<comment type="caution">
    <text evidence="9">The sequence shown here is derived from an EMBL/GenBank/DDBJ whole genome shotgun (WGS) entry which is preliminary data.</text>
</comment>
<evidence type="ECO:0000256" key="1">
    <source>
        <dbReference type="ARBA" id="ARBA00005184"/>
    </source>
</evidence>
<dbReference type="Proteomes" id="UP000593564">
    <property type="component" value="Unassembled WGS sequence"/>
</dbReference>
<keyword evidence="10" id="KW-1185">Reference proteome</keyword>
<accession>A0A7J7HIF2</accession>
<feature type="domain" description="Pectinesterase catalytic" evidence="8">
    <location>
        <begin position="166"/>
        <end position="300"/>
    </location>
</feature>
<feature type="signal peptide" evidence="7">
    <location>
        <begin position="1"/>
        <end position="23"/>
    </location>
</feature>
<evidence type="ECO:0000256" key="2">
    <source>
        <dbReference type="ARBA" id="ARBA00008891"/>
    </source>
</evidence>
<protein>
    <recommendedName>
        <fullName evidence="3">pectinesterase</fullName>
        <ecNumber evidence="3">3.1.1.11</ecNumber>
    </recommendedName>
</protein>
<reference evidence="10" key="1">
    <citation type="journal article" date="2020" name="Nat. Commun.">
        <title>Genome assembly of wild tea tree DASZ reveals pedigree and selection history of tea varieties.</title>
        <authorList>
            <person name="Zhang W."/>
            <person name="Zhang Y."/>
            <person name="Qiu H."/>
            <person name="Guo Y."/>
            <person name="Wan H."/>
            <person name="Zhang X."/>
            <person name="Scossa F."/>
            <person name="Alseekh S."/>
            <person name="Zhang Q."/>
            <person name="Wang P."/>
            <person name="Xu L."/>
            <person name="Schmidt M.H."/>
            <person name="Jia X."/>
            <person name="Li D."/>
            <person name="Zhu A."/>
            <person name="Guo F."/>
            <person name="Chen W."/>
            <person name="Ni D."/>
            <person name="Usadel B."/>
            <person name="Fernie A.R."/>
            <person name="Wen W."/>
        </authorList>
    </citation>
    <scope>NUCLEOTIDE SEQUENCE [LARGE SCALE GENOMIC DNA]</scope>
    <source>
        <strain evidence="10">cv. G240</strain>
    </source>
</reference>
<dbReference type="EMBL" id="JACBKZ010000004">
    <property type="protein sequence ID" value="KAF5952167.1"/>
    <property type="molecule type" value="Genomic_DNA"/>
</dbReference>
<evidence type="ECO:0000259" key="8">
    <source>
        <dbReference type="Pfam" id="PF01095"/>
    </source>
</evidence>
<dbReference type="SUPFAM" id="SSF51126">
    <property type="entry name" value="Pectin lyase-like"/>
    <property type="match status" value="1"/>
</dbReference>
<evidence type="ECO:0000313" key="9">
    <source>
        <dbReference type="EMBL" id="KAF5952167.1"/>
    </source>
</evidence>
<sequence length="340" mass="38115">MQIHSLTFIVFLLVSTWFGLSRAIECRVNVKNPSKYAYTITVDQTGKGNFVTIQKAVDSVPSNNDQWLRIHVHPGIYMEKVTIPKEKQCIFLEGSGYTQTTISGEDHSQTDSSATFTVLPDNFVAKGIAFMKTQIRYLACLTFNTNNVVIIQLKNSYNRPIVVDEVKPAVAARIYGDKAAFYDCAFLGFQDTLWDVEGRHYFNSCYIEGAIDFIWGDGQSFFEECRINVTAGLLPSQVSAGYITAQGRQSEEDPGGFVFENGYVFGTGQAYLGRAYRPYSRVIFHGTTLDSVVVSAGWDASKYQGHDEYFKKITLIFLKLLRPSNAAKKRFVLDSIVAPH</sequence>
<comment type="pathway">
    <text evidence="1">Glycan metabolism; pectin degradation; 2-dehydro-3-deoxy-D-gluconate from pectin: step 1/5.</text>
</comment>
<dbReference type="Gene3D" id="2.160.20.10">
    <property type="entry name" value="Single-stranded right-handed beta-helix, Pectin lyase-like"/>
    <property type="match status" value="1"/>
</dbReference>
<reference evidence="9 10" key="2">
    <citation type="submission" date="2020-07" db="EMBL/GenBank/DDBJ databases">
        <title>Genome assembly of wild tea tree DASZ reveals pedigree and selection history of tea varieties.</title>
        <authorList>
            <person name="Zhang W."/>
        </authorList>
    </citation>
    <scope>NUCLEOTIDE SEQUENCE [LARGE SCALE GENOMIC DNA]</scope>
    <source>
        <strain evidence="10">cv. G240</strain>
        <tissue evidence="9">Leaf</tissue>
    </source>
</reference>
<dbReference type="PANTHER" id="PTHR31321">
    <property type="entry name" value="ACYL-COA THIOESTER HYDROLASE YBHC-RELATED"/>
    <property type="match status" value="1"/>
</dbReference>
<comment type="similarity">
    <text evidence="2">Belongs to the pectinesterase family.</text>
</comment>
<dbReference type="UniPathway" id="UPA00545">
    <property type="reaction ID" value="UER00823"/>
</dbReference>
<dbReference type="PANTHER" id="PTHR31321:SF120">
    <property type="entry name" value="PECTINESTERASE 52-RELATED"/>
    <property type="match status" value="1"/>
</dbReference>
<evidence type="ECO:0000256" key="6">
    <source>
        <dbReference type="ARBA" id="ARBA00047928"/>
    </source>
</evidence>
<proteinExistence type="inferred from homology"/>
<dbReference type="GO" id="GO:0045490">
    <property type="term" value="P:pectin catabolic process"/>
    <property type="evidence" value="ECO:0007669"/>
    <property type="project" value="UniProtKB-UniPathway"/>
</dbReference>
<comment type="catalytic activity">
    <reaction evidence="6">
        <text>[(1-&gt;4)-alpha-D-galacturonosyl methyl ester](n) + n H2O = [(1-&gt;4)-alpha-D-galacturonosyl](n) + n methanol + n H(+)</text>
        <dbReference type="Rhea" id="RHEA:22380"/>
        <dbReference type="Rhea" id="RHEA-COMP:14570"/>
        <dbReference type="Rhea" id="RHEA-COMP:14573"/>
        <dbReference type="ChEBI" id="CHEBI:15377"/>
        <dbReference type="ChEBI" id="CHEBI:15378"/>
        <dbReference type="ChEBI" id="CHEBI:17790"/>
        <dbReference type="ChEBI" id="CHEBI:140522"/>
        <dbReference type="ChEBI" id="CHEBI:140523"/>
        <dbReference type="EC" id="3.1.1.11"/>
    </reaction>
</comment>
<dbReference type="InterPro" id="IPR012334">
    <property type="entry name" value="Pectin_lyas_fold"/>
</dbReference>
<dbReference type="GO" id="GO:0030599">
    <property type="term" value="F:pectinesterase activity"/>
    <property type="evidence" value="ECO:0007669"/>
    <property type="project" value="UniProtKB-EC"/>
</dbReference>
<evidence type="ECO:0000313" key="10">
    <source>
        <dbReference type="Proteomes" id="UP000593564"/>
    </source>
</evidence>
<evidence type="ECO:0000256" key="5">
    <source>
        <dbReference type="ARBA" id="ARBA00023085"/>
    </source>
</evidence>
<keyword evidence="7" id="KW-0732">Signal</keyword>